<dbReference type="InterPro" id="IPR029045">
    <property type="entry name" value="ClpP/crotonase-like_dom_sf"/>
</dbReference>
<dbReference type="STRING" id="713585.THITH_13515"/>
<dbReference type="InterPro" id="IPR012340">
    <property type="entry name" value="NA-bd_OB-fold"/>
</dbReference>
<dbReference type="OrthoDB" id="5289056at2"/>
<evidence type="ECO:0000256" key="4">
    <source>
        <dbReference type="ARBA" id="ARBA00023136"/>
    </source>
</evidence>
<evidence type="ECO:0000256" key="2">
    <source>
        <dbReference type="ARBA" id="ARBA00022692"/>
    </source>
</evidence>
<feature type="domain" description="NfeD integral membrane" evidence="8">
    <location>
        <begin position="303"/>
        <end position="418"/>
    </location>
</feature>
<dbReference type="InterPro" id="IPR056739">
    <property type="entry name" value="NfeD_membrane"/>
</dbReference>
<dbReference type="Pfam" id="PF24961">
    <property type="entry name" value="NfeD_membrane"/>
    <property type="match status" value="1"/>
</dbReference>
<evidence type="ECO:0000259" key="8">
    <source>
        <dbReference type="Pfam" id="PF24961"/>
    </source>
</evidence>
<feature type="compositionally biased region" description="Gly residues" evidence="5">
    <location>
        <begin position="141"/>
        <end position="151"/>
    </location>
</feature>
<accession>W0DKX1</accession>
<evidence type="ECO:0000259" key="7">
    <source>
        <dbReference type="Pfam" id="PF01957"/>
    </source>
</evidence>
<dbReference type="GO" id="GO:0016020">
    <property type="term" value="C:membrane"/>
    <property type="evidence" value="ECO:0007669"/>
    <property type="project" value="UniProtKB-SubCell"/>
</dbReference>
<dbReference type="EMBL" id="CP007029">
    <property type="protein sequence ID" value="AHE99106.1"/>
    <property type="molecule type" value="Genomic_DNA"/>
</dbReference>
<dbReference type="PANTHER" id="PTHR33507:SF4">
    <property type="entry name" value="NODULATION COMPETITIVENESS PROTEIN NFED"/>
    <property type="match status" value="1"/>
</dbReference>
<evidence type="ECO:0000313" key="10">
    <source>
        <dbReference type="EMBL" id="AHE99106.1"/>
    </source>
</evidence>
<evidence type="ECO:0000256" key="6">
    <source>
        <dbReference type="SAM" id="Phobius"/>
    </source>
</evidence>
<organism evidence="10 11">
    <name type="scientific">Thioalkalivibrio paradoxus ARh 1</name>
    <dbReference type="NCBI Taxonomy" id="713585"/>
    <lineage>
        <taxon>Bacteria</taxon>
        <taxon>Pseudomonadati</taxon>
        <taxon>Pseudomonadota</taxon>
        <taxon>Gammaproteobacteria</taxon>
        <taxon>Chromatiales</taxon>
        <taxon>Ectothiorhodospiraceae</taxon>
        <taxon>Thioalkalivibrio</taxon>
    </lineage>
</organism>
<reference evidence="10 11" key="1">
    <citation type="submission" date="2013-12" db="EMBL/GenBank/DDBJ databases">
        <authorList>
            <consortium name="DOE Joint Genome Institute"/>
            <person name="Muyzer G."/>
            <person name="Huntemann M."/>
            <person name="Han J."/>
            <person name="Chen A."/>
            <person name="Kyrpides N."/>
            <person name="Mavromatis K."/>
            <person name="Markowitz V."/>
            <person name="Palaniappan K."/>
            <person name="Ivanova N."/>
            <person name="Schaumberg A."/>
            <person name="Pati A."/>
            <person name="Liolios K."/>
            <person name="Nordberg H.P."/>
            <person name="Cantor M.N."/>
            <person name="Hua S.X."/>
            <person name="Woyke T."/>
        </authorList>
    </citation>
    <scope>NUCLEOTIDE SEQUENCE [LARGE SCALE GENOMIC DNA]</scope>
    <source>
        <strain evidence="10 11">ARh 1</strain>
    </source>
</reference>
<evidence type="ECO:0000259" key="9">
    <source>
        <dbReference type="Pfam" id="PF25145"/>
    </source>
</evidence>
<dbReference type="InterPro" id="IPR002810">
    <property type="entry name" value="NfeD-like_C"/>
</dbReference>
<feature type="transmembrane region" description="Helical" evidence="6">
    <location>
        <begin position="348"/>
        <end position="365"/>
    </location>
</feature>
<keyword evidence="10" id="KW-0645">Protease</keyword>
<evidence type="ECO:0000256" key="5">
    <source>
        <dbReference type="SAM" id="MobiDB-lite"/>
    </source>
</evidence>
<evidence type="ECO:0000256" key="1">
    <source>
        <dbReference type="ARBA" id="ARBA00004141"/>
    </source>
</evidence>
<sequence length="501" mass="53928">MRVLKRRTPILRWILWAACLVFAAGWLLAASGDEEERPQALLLTVADAIGPATGDYIIRGIARAEREGAELMVLQLDTPGGLDSSMRDIVKAMLASDVPVVTYVHPAGARAASAGTYMLYGSHVAAMTPATNLGSATPVQMGGGGFPGMDDGGSRPSRGDDRGNGNDDATNGDDAQETDANGAEANDDEVEEEKPRRGDTAMERKVIEDAVAYIRGLAERFDRNADWAELTVREGVNLTAREALEENVIDFVADNLDDLLEQIHGHSVRMPWGERVLNTENIEVITVDPDWRTNLLAVITSPNIAYILMLIGIYGIIFELSNPGSIYPGVIGAISLVLAFYALQVMPVNYAGLALILLGLIFMVAEAFLPSFGVLGIGGIIAFITGSIILWDDPNLNISLPLVVGTALVVAVFSIWVLGRLFRLRRVKPTIGQDHMVGMVGEAREDFDRSGQVFVHSELWTAETTAPVERGQRVRVVAVDGMRLKVEPVAEESAGAARPAS</sequence>
<dbReference type="Pfam" id="PF01957">
    <property type="entry name" value="NfeD"/>
    <property type="match status" value="1"/>
</dbReference>
<comment type="subcellular location">
    <subcellularLocation>
        <location evidence="1">Membrane</location>
        <topology evidence="1">Multi-pass membrane protein</topology>
    </subcellularLocation>
</comment>
<dbReference type="SUPFAM" id="SSF141322">
    <property type="entry name" value="NfeD domain-like"/>
    <property type="match status" value="1"/>
</dbReference>
<dbReference type="HOGENOM" id="CLU_024619_1_0_6"/>
<dbReference type="GO" id="GO:0006508">
    <property type="term" value="P:proteolysis"/>
    <property type="evidence" value="ECO:0007669"/>
    <property type="project" value="UniProtKB-KW"/>
</dbReference>
<proteinExistence type="predicted"/>
<keyword evidence="3 6" id="KW-1133">Transmembrane helix</keyword>
<evidence type="ECO:0000313" key="11">
    <source>
        <dbReference type="Proteomes" id="UP000005289"/>
    </source>
</evidence>
<dbReference type="InterPro" id="IPR052165">
    <property type="entry name" value="Membrane_assoc_protease"/>
</dbReference>
<keyword evidence="4 6" id="KW-0472">Membrane</keyword>
<feature type="region of interest" description="Disordered" evidence="5">
    <location>
        <begin position="136"/>
        <end position="202"/>
    </location>
</feature>
<gene>
    <name evidence="10" type="ORF">THITH_13515</name>
</gene>
<dbReference type="InterPro" id="IPR056738">
    <property type="entry name" value="NfeD1b_N"/>
</dbReference>
<protein>
    <submittedName>
        <fullName evidence="10">Serine protease</fullName>
    </submittedName>
</protein>
<dbReference type="SUPFAM" id="SSF52096">
    <property type="entry name" value="ClpP/crotonase"/>
    <property type="match status" value="1"/>
</dbReference>
<keyword evidence="10" id="KW-0378">Hydrolase</keyword>
<evidence type="ECO:0000256" key="3">
    <source>
        <dbReference type="ARBA" id="ARBA00022989"/>
    </source>
</evidence>
<dbReference type="PANTHER" id="PTHR33507">
    <property type="entry name" value="INNER MEMBRANE PROTEIN YBBJ"/>
    <property type="match status" value="1"/>
</dbReference>
<feature type="compositionally biased region" description="Basic and acidic residues" evidence="5">
    <location>
        <begin position="193"/>
        <end position="202"/>
    </location>
</feature>
<feature type="domain" description="NfeD1b N-terminal" evidence="9">
    <location>
        <begin position="45"/>
        <end position="143"/>
    </location>
</feature>
<dbReference type="Pfam" id="PF25145">
    <property type="entry name" value="NfeD1b_N"/>
    <property type="match status" value="1"/>
</dbReference>
<feature type="transmembrane region" description="Helical" evidence="6">
    <location>
        <begin position="397"/>
        <end position="418"/>
    </location>
</feature>
<dbReference type="RefSeq" id="WP_006748888.1">
    <property type="nucleotide sequence ID" value="NZ_CP007029.1"/>
</dbReference>
<feature type="domain" description="NfeD-like C-terminal" evidence="7">
    <location>
        <begin position="434"/>
        <end position="488"/>
    </location>
</feature>
<dbReference type="AlphaFoldDB" id="W0DKX1"/>
<dbReference type="GO" id="GO:0008233">
    <property type="term" value="F:peptidase activity"/>
    <property type="evidence" value="ECO:0007669"/>
    <property type="project" value="UniProtKB-KW"/>
</dbReference>
<keyword evidence="11" id="KW-1185">Reference proteome</keyword>
<keyword evidence="2 6" id="KW-0812">Transmembrane</keyword>
<name>W0DKX1_9GAMM</name>
<dbReference type="Gene3D" id="3.90.226.10">
    <property type="entry name" value="2-enoyl-CoA Hydratase, Chain A, domain 1"/>
    <property type="match status" value="1"/>
</dbReference>
<feature type="transmembrane region" description="Helical" evidence="6">
    <location>
        <begin position="295"/>
        <end position="317"/>
    </location>
</feature>
<dbReference type="Gene3D" id="2.40.50.140">
    <property type="entry name" value="Nucleic acid-binding proteins"/>
    <property type="match status" value="1"/>
</dbReference>
<dbReference type="CDD" id="cd07020">
    <property type="entry name" value="Clp_protease_NfeD_1"/>
    <property type="match status" value="1"/>
</dbReference>
<feature type="transmembrane region" description="Helical" evidence="6">
    <location>
        <begin position="372"/>
        <end position="391"/>
    </location>
</feature>
<dbReference type="KEGG" id="tti:THITH_13515"/>
<dbReference type="Proteomes" id="UP000005289">
    <property type="component" value="Chromosome"/>
</dbReference>